<comment type="caution">
    <text evidence="1">The sequence shown here is derived from an EMBL/GenBank/DDBJ whole genome shotgun (WGS) entry which is preliminary data.</text>
</comment>
<reference evidence="1 2" key="1">
    <citation type="submission" date="2020-05" db="EMBL/GenBank/DDBJ databases">
        <title>Whole genome shotgun sequence of Streptomyces microflavus NBRC 13062.</title>
        <authorList>
            <person name="Komaki H."/>
            <person name="Tamura T."/>
        </authorList>
    </citation>
    <scope>NUCLEOTIDE SEQUENCE [LARGE SCALE GENOMIC DNA]</scope>
    <source>
        <strain evidence="1 2">NBRC 13062</strain>
    </source>
</reference>
<dbReference type="EMBL" id="BLWD01000001">
    <property type="protein sequence ID" value="GFN07205.1"/>
    <property type="molecule type" value="Genomic_DNA"/>
</dbReference>
<evidence type="ECO:0000313" key="1">
    <source>
        <dbReference type="EMBL" id="GFN07205.1"/>
    </source>
</evidence>
<proteinExistence type="predicted"/>
<gene>
    <name evidence="1" type="ORF">Smic_57610</name>
</gene>
<name>A0A7J0CZN4_STRMI</name>
<accession>A0A7J0CZN4</accession>
<sequence length="227" mass="24915">MISYEQAAELARTYVDEDPLNSEVELVPIDGHSAVVGDHAYFGYQDRRYLETGDPSFMVVGTGPVRVDLATGECTTLGAVEAAEMDLFETDELALFGPGGWRIVAPELLDAWRAAFDSEPAAADLTVACPGCGAVDLHRWYREDGPLDAVIDGVRAVAHAWRTERCASCHRCFEDGDSFLPEYWESPYEVPEAYVMKFAPQYVEAARQARRAASPAARPGERLTPPP</sequence>
<organism evidence="1 2">
    <name type="scientific">Streptomyces microflavus</name>
    <name type="common">Streptomyces lipmanii</name>
    <dbReference type="NCBI Taxonomy" id="1919"/>
    <lineage>
        <taxon>Bacteria</taxon>
        <taxon>Bacillati</taxon>
        <taxon>Actinomycetota</taxon>
        <taxon>Actinomycetes</taxon>
        <taxon>Kitasatosporales</taxon>
        <taxon>Streptomycetaceae</taxon>
        <taxon>Streptomyces</taxon>
    </lineage>
</organism>
<dbReference type="RefSeq" id="WP_032758603.1">
    <property type="nucleotide sequence ID" value="NZ_BMUG01000004.1"/>
</dbReference>
<protein>
    <submittedName>
        <fullName evidence="1">Uncharacterized protein</fullName>
    </submittedName>
</protein>
<evidence type="ECO:0000313" key="2">
    <source>
        <dbReference type="Proteomes" id="UP000498740"/>
    </source>
</evidence>
<dbReference type="AlphaFoldDB" id="A0A7J0CZN4"/>
<dbReference type="Proteomes" id="UP000498740">
    <property type="component" value="Unassembled WGS sequence"/>
</dbReference>